<dbReference type="Proteomes" id="UP000016496">
    <property type="component" value="Unassembled WGS sequence"/>
</dbReference>
<protein>
    <submittedName>
        <fullName evidence="1">Uncharacterized protein</fullName>
    </submittedName>
</protein>
<organism evidence="1 2">
    <name type="scientific">Bacteroides pyogenes F0041</name>
    <dbReference type="NCBI Taxonomy" id="1321819"/>
    <lineage>
        <taxon>Bacteria</taxon>
        <taxon>Pseudomonadati</taxon>
        <taxon>Bacteroidota</taxon>
        <taxon>Bacteroidia</taxon>
        <taxon>Bacteroidales</taxon>
        <taxon>Bacteroidaceae</taxon>
        <taxon>Bacteroides</taxon>
    </lineage>
</organism>
<evidence type="ECO:0000313" key="2">
    <source>
        <dbReference type="Proteomes" id="UP000016496"/>
    </source>
</evidence>
<comment type="caution">
    <text evidence="1">The sequence shown here is derived from an EMBL/GenBank/DDBJ whole genome shotgun (WGS) entry which is preliminary data.</text>
</comment>
<proteinExistence type="predicted"/>
<dbReference type="PATRIC" id="fig|1321819.3.peg.108"/>
<accession>U2E4I3</accession>
<sequence>MKIESIADIQFLIDNSVEESTELEYKRSFAKANPKWKKELAKDM</sequence>
<dbReference type="HOGENOM" id="CLU_3212647_0_0_10"/>
<gene>
    <name evidence="1" type="ORF">HMPREF1981_00113</name>
</gene>
<evidence type="ECO:0000313" key="1">
    <source>
        <dbReference type="EMBL" id="ERI89097.1"/>
    </source>
</evidence>
<dbReference type="EMBL" id="AWSV01000009">
    <property type="protein sequence ID" value="ERI89097.1"/>
    <property type="molecule type" value="Genomic_DNA"/>
</dbReference>
<dbReference type="AlphaFoldDB" id="U2E4I3"/>
<name>U2E4I3_9BACE</name>
<reference evidence="1 2" key="1">
    <citation type="submission" date="2013-08" db="EMBL/GenBank/DDBJ databases">
        <authorList>
            <person name="Weinstock G."/>
            <person name="Sodergren E."/>
            <person name="Wylie T."/>
            <person name="Fulton L."/>
            <person name="Fulton R."/>
            <person name="Fronick C."/>
            <person name="O'Laughlin M."/>
            <person name="Godfrey J."/>
            <person name="Miner T."/>
            <person name="Herter B."/>
            <person name="Appelbaum E."/>
            <person name="Cordes M."/>
            <person name="Lek S."/>
            <person name="Wollam A."/>
            <person name="Pepin K.H."/>
            <person name="Palsikar V.B."/>
            <person name="Mitreva M."/>
            <person name="Wilson R.K."/>
        </authorList>
    </citation>
    <scope>NUCLEOTIDE SEQUENCE [LARGE SCALE GENOMIC DNA]</scope>
    <source>
        <strain evidence="1 2">F0041</strain>
    </source>
</reference>